<dbReference type="Pfam" id="PF06725">
    <property type="entry name" value="3D"/>
    <property type="match status" value="1"/>
</dbReference>
<keyword evidence="4" id="KW-0961">Cell wall biogenesis/degradation</keyword>
<accession>A0A5B8XKM8</accession>
<evidence type="ECO:0000256" key="1">
    <source>
        <dbReference type="ARBA" id="ARBA00001420"/>
    </source>
</evidence>
<dbReference type="Proteomes" id="UP000321934">
    <property type="component" value="Chromosome"/>
</dbReference>
<dbReference type="SUPFAM" id="SSF50685">
    <property type="entry name" value="Barwin-like endoglucanases"/>
    <property type="match status" value="1"/>
</dbReference>
<evidence type="ECO:0000256" key="3">
    <source>
        <dbReference type="ARBA" id="ARBA00023239"/>
    </source>
</evidence>
<evidence type="ECO:0000256" key="6">
    <source>
        <dbReference type="SAM" id="SignalP"/>
    </source>
</evidence>
<dbReference type="Pfam" id="PF03562">
    <property type="entry name" value="MltA"/>
    <property type="match status" value="1"/>
</dbReference>
<dbReference type="RefSeq" id="WP_146821412.1">
    <property type="nucleotide sequence ID" value="NZ_CP029077.1"/>
</dbReference>
<dbReference type="GO" id="GO:0019867">
    <property type="term" value="C:outer membrane"/>
    <property type="evidence" value="ECO:0007669"/>
    <property type="project" value="InterPro"/>
</dbReference>
<dbReference type="InterPro" id="IPR010611">
    <property type="entry name" value="3D_dom"/>
</dbReference>
<dbReference type="OrthoDB" id="9783686at2"/>
<dbReference type="GO" id="GO:0009253">
    <property type="term" value="P:peptidoglycan catabolic process"/>
    <property type="evidence" value="ECO:0007669"/>
    <property type="project" value="TreeGrafter"/>
</dbReference>
<name>A0A5B8XKM8_9RICK</name>
<keyword evidence="3" id="KW-0456">Lyase</keyword>
<dbReference type="InterPro" id="IPR005300">
    <property type="entry name" value="MltA_B"/>
</dbReference>
<evidence type="ECO:0000259" key="7">
    <source>
        <dbReference type="SMART" id="SM00925"/>
    </source>
</evidence>
<dbReference type="EC" id="4.2.2.n1" evidence="2"/>
<comment type="catalytic activity">
    <reaction evidence="1">
        <text>Exolytic cleavage of the (1-&gt;4)-beta-glycosidic linkage between N-acetylmuramic acid (MurNAc) and N-acetylglucosamine (GlcNAc) residues in peptidoglycan, from either the reducing or the non-reducing ends of the peptidoglycan chains, with concomitant formation of a 1,6-anhydrobond in the MurNAc residue.</text>
        <dbReference type="EC" id="4.2.2.n1"/>
    </reaction>
</comment>
<organism evidence="8 9">
    <name type="scientific">Candidatus Deianiraea vastatrix</name>
    <dbReference type="NCBI Taxonomy" id="2163644"/>
    <lineage>
        <taxon>Bacteria</taxon>
        <taxon>Pseudomonadati</taxon>
        <taxon>Pseudomonadota</taxon>
        <taxon>Alphaproteobacteria</taxon>
        <taxon>Rickettsiales</taxon>
        <taxon>Candidatus Deianiraeaceae</taxon>
        <taxon>Candidatus Deianiraea</taxon>
    </lineage>
</organism>
<dbReference type="InterPro" id="IPR026044">
    <property type="entry name" value="MltA"/>
</dbReference>
<keyword evidence="6" id="KW-0732">Signal</keyword>
<dbReference type="Gene3D" id="2.40.40.10">
    <property type="entry name" value="RlpA-like domain"/>
    <property type="match status" value="2"/>
</dbReference>
<evidence type="ECO:0000256" key="2">
    <source>
        <dbReference type="ARBA" id="ARBA00012587"/>
    </source>
</evidence>
<dbReference type="Gene3D" id="2.40.240.50">
    <property type="entry name" value="Barwin-like endoglucanases"/>
    <property type="match status" value="1"/>
</dbReference>
<dbReference type="InterPro" id="IPR036908">
    <property type="entry name" value="RlpA-like_sf"/>
</dbReference>
<dbReference type="GO" id="GO:0004553">
    <property type="term" value="F:hydrolase activity, hydrolyzing O-glycosyl compounds"/>
    <property type="evidence" value="ECO:0007669"/>
    <property type="project" value="InterPro"/>
</dbReference>
<dbReference type="GO" id="GO:0008933">
    <property type="term" value="F:peptidoglycan lytic transglycosylase activity"/>
    <property type="evidence" value="ECO:0007669"/>
    <property type="project" value="TreeGrafter"/>
</dbReference>
<dbReference type="PANTHER" id="PTHR30124">
    <property type="entry name" value="MEMBRANE-BOUND LYTIC MUREIN TRANSGLYCOSYLASE A"/>
    <property type="match status" value="1"/>
</dbReference>
<evidence type="ECO:0000256" key="5">
    <source>
        <dbReference type="ARBA" id="ARBA00030918"/>
    </source>
</evidence>
<feature type="chain" id="PRO_5023097109" description="peptidoglycan lytic exotransglycosylase" evidence="6">
    <location>
        <begin position="24"/>
        <end position="536"/>
    </location>
</feature>
<protein>
    <recommendedName>
        <fullName evidence="2">peptidoglycan lytic exotransglycosylase</fullName>
        <ecNumber evidence="2">4.2.2.n1</ecNumber>
    </recommendedName>
    <alternativeName>
        <fullName evidence="5">Murein hydrolase A</fullName>
    </alternativeName>
</protein>
<dbReference type="GO" id="GO:0071555">
    <property type="term" value="P:cell wall organization"/>
    <property type="evidence" value="ECO:0007669"/>
    <property type="project" value="UniProtKB-KW"/>
</dbReference>
<proteinExistence type="predicted"/>
<sequence length="536" mass="61049">MFYLFTRFTIVLTLLFTSGCAMQFGRYDGRKKYKSVKYDSVADIFQRGKKVEYVDFKDWKNEYLNDIKFDIFLDSNGSRIGILNNNAKDKGKFTNVLQYKTRVKDLNLTMFNLESKIDEFWSDNVDVNEIFVSLQKRVIQDVVDIKGDEIIENAEIQSDSKDFIDYINERDGKISEKTIGSNNSVRLVIKKFKTLDGIENDENISDAIISFSKSCDSFLARPDKPVETRNIYLGLAKDWHEVCNELKKFVNKTLNKDDALKYFISNFTPIQVYQRKSGGYDPHGSFTGYYELDLAGDATKSGKYKFPIYAMPPECASKQCPTRSEINEGKLSGRGLELYWAKNPLDIFLLQIQGSGIVALEDGTFGRVGFAGTNKQRGKNIFTYMKNKCIPKCNPNLNEIIAWFEENPEEGNDVLAHTDSYVFFRKLSNNGDGAIGAQGVSLTPSRSVAVDNGIIPYGAPLWMQTYIAVKNMNENYIRMSRMVIAQDTGEAIRGAVRADIFWGHGTKARYLAEKQKFPGVYFMMIPNNVLHKVRVK</sequence>
<dbReference type="GO" id="GO:0009254">
    <property type="term" value="P:peptidoglycan turnover"/>
    <property type="evidence" value="ECO:0007669"/>
    <property type="project" value="InterPro"/>
</dbReference>
<gene>
    <name evidence="8" type="ORF">Deia_01136</name>
</gene>
<dbReference type="SMART" id="SM00925">
    <property type="entry name" value="MltA"/>
    <property type="match status" value="1"/>
</dbReference>
<dbReference type="CDD" id="cd14485">
    <property type="entry name" value="mltA_like_LT_A"/>
    <property type="match status" value="1"/>
</dbReference>
<feature type="domain" description="Lytic transglycosylase MltA" evidence="7">
    <location>
        <begin position="293"/>
        <end position="425"/>
    </location>
</feature>
<reference evidence="8 9" key="1">
    <citation type="journal article" date="2019" name="ISME J.">
        <title>Deianiraea, an extracellular bacterium associated with the ciliate Paramecium, suggests an alternative scenario for the evolution of Rickettsiales.</title>
        <authorList>
            <person name="Castelli M."/>
            <person name="Sabaneyeva E."/>
            <person name="Lanzoni O."/>
            <person name="Lebedeva N."/>
            <person name="Floriano A.M."/>
            <person name="Gaiarsa S."/>
            <person name="Benken K."/>
            <person name="Modeo L."/>
            <person name="Bandi C."/>
            <person name="Potekhin A."/>
            <person name="Sassera D."/>
            <person name="Petroni G."/>
        </authorList>
    </citation>
    <scope>NUCLEOTIDE SEQUENCE [LARGE SCALE GENOMIC DNA]</scope>
    <source>
        <strain evidence="8">CyL4-1</strain>
    </source>
</reference>
<feature type="signal peptide" evidence="6">
    <location>
        <begin position="1"/>
        <end position="23"/>
    </location>
</feature>
<keyword evidence="9" id="KW-1185">Reference proteome</keyword>
<evidence type="ECO:0000313" key="9">
    <source>
        <dbReference type="Proteomes" id="UP000321934"/>
    </source>
</evidence>
<dbReference type="AlphaFoldDB" id="A0A5B8XKM8"/>
<dbReference type="EMBL" id="CP029077">
    <property type="protein sequence ID" value="QED23917.1"/>
    <property type="molecule type" value="Genomic_DNA"/>
</dbReference>
<evidence type="ECO:0000313" key="8">
    <source>
        <dbReference type="EMBL" id="QED23917.1"/>
    </source>
</evidence>
<evidence type="ECO:0000256" key="4">
    <source>
        <dbReference type="ARBA" id="ARBA00023316"/>
    </source>
</evidence>
<dbReference type="PANTHER" id="PTHR30124:SF0">
    <property type="entry name" value="MEMBRANE-BOUND LYTIC MUREIN TRANSGLYCOSYLASE A"/>
    <property type="match status" value="1"/>
</dbReference>
<dbReference type="PROSITE" id="PS51257">
    <property type="entry name" value="PROKAR_LIPOPROTEIN"/>
    <property type="match status" value="1"/>
</dbReference>